<feature type="transmembrane region" description="Helical" evidence="1">
    <location>
        <begin position="99"/>
        <end position="121"/>
    </location>
</feature>
<evidence type="ECO:0000313" key="3">
    <source>
        <dbReference type="Proteomes" id="UP000243502"/>
    </source>
</evidence>
<name>A0A2I8ELJ5_9BURK</name>
<organism evidence="2 3">
    <name type="scientific">Paraburkholderia terrae</name>
    <dbReference type="NCBI Taxonomy" id="311230"/>
    <lineage>
        <taxon>Bacteria</taxon>
        <taxon>Pseudomonadati</taxon>
        <taxon>Pseudomonadota</taxon>
        <taxon>Betaproteobacteria</taxon>
        <taxon>Burkholderiales</taxon>
        <taxon>Burkholderiaceae</taxon>
        <taxon>Paraburkholderia</taxon>
    </lineage>
</organism>
<feature type="transmembrane region" description="Helical" evidence="1">
    <location>
        <begin position="256"/>
        <end position="279"/>
    </location>
</feature>
<feature type="transmembrane region" description="Helical" evidence="1">
    <location>
        <begin position="42"/>
        <end position="64"/>
    </location>
</feature>
<evidence type="ECO:0000256" key="1">
    <source>
        <dbReference type="SAM" id="Phobius"/>
    </source>
</evidence>
<keyword evidence="1" id="KW-1133">Transmembrane helix</keyword>
<accession>A0A2I8ELJ5</accession>
<keyword evidence="1" id="KW-0812">Transmembrane</keyword>
<dbReference type="EMBL" id="CP026111">
    <property type="protein sequence ID" value="AUT60262.1"/>
    <property type="molecule type" value="Genomic_DNA"/>
</dbReference>
<feature type="transmembrane region" description="Helical" evidence="1">
    <location>
        <begin position="222"/>
        <end position="244"/>
    </location>
</feature>
<dbReference type="Proteomes" id="UP000243502">
    <property type="component" value="Chromosome 1"/>
</dbReference>
<dbReference type="AlphaFoldDB" id="A0A2I8ELJ5"/>
<feature type="transmembrane region" description="Helical" evidence="1">
    <location>
        <begin position="133"/>
        <end position="162"/>
    </location>
</feature>
<evidence type="ECO:0000313" key="2">
    <source>
        <dbReference type="EMBL" id="AUT60262.1"/>
    </source>
</evidence>
<protein>
    <submittedName>
        <fullName evidence="2">Uncharacterized protein</fullName>
    </submittedName>
</protein>
<keyword evidence="1" id="KW-0472">Membrane</keyword>
<gene>
    <name evidence="2" type="ORF">C2L65_12090</name>
</gene>
<reference evidence="2 3" key="1">
    <citation type="submission" date="2018-01" db="EMBL/GenBank/DDBJ databases">
        <title>Species boundaries and ecological features among Paraburkholderia terrae DSMZ17804T, P. hospita DSMZ17164T and P. caribensis DSMZ13236T.</title>
        <authorList>
            <person name="Pratama A.A."/>
        </authorList>
    </citation>
    <scope>NUCLEOTIDE SEQUENCE [LARGE SCALE GENOMIC DNA]</scope>
    <source>
        <strain evidence="2 3">DSM 17804</strain>
    </source>
</reference>
<proteinExistence type="predicted"/>
<sequence>MDDHGRLASPDPSLGEMLVYPRIAHLIAAGIGLYLDSAITGLQIAATASLLLAWIAIAYILTAFPWRGRLLSLTMLSVVLLANKLFFKLQIFGEEIVSDFFFAQLAAQAALLCVLAITLRLERRYSSRSIRYVFLIGSILAIESIHLLPALEGLGVLAFFLLSDTLDDLNSAILPSVRVKSLLVRGIVFAACGVAMLAHPTYKVMRSISENNGVLRLTRFDSIESLLVLACVVAVLSASLLISWHRGSVDARRDRLPVKYLGAFGLTVSCLCVAQWIALQFGLGSEYACKKYIYALDTLFLIEIVLLVVERSSIVLDRAREPIKGLPACLDALLVSALVAIAFVSTTPRHATLSLKAIRAVEADVRLVVVKSPRSPGDKPMVAIHLPMMNPLLDYMFSTAVLRTPRDEMVMAILLNRRITSLESASKIVTARNDATYDVPACRGPGTTGNVAVIDTKCYVTEKQLNVTCRSDFDLTSSGAIHPSMLTGFSSPEPNGTWTEGHEASFKCELPKAGHFRPKRVEVVGTAFVAENRQQQIVATIAGTTSTQTVDFSHPGETKVITLPTSDQDQGWLVIQLSMPDALSPAQAGLSADSRVLGLQVKEIRLR</sequence>
<feature type="transmembrane region" description="Helical" evidence="1">
    <location>
        <begin position="291"/>
        <end position="309"/>
    </location>
</feature>
<dbReference type="KEGG" id="pter:C2L65_12090"/>
<feature type="transmembrane region" description="Helical" evidence="1">
    <location>
        <begin position="329"/>
        <end position="346"/>
    </location>
</feature>
<feature type="transmembrane region" description="Helical" evidence="1">
    <location>
        <begin position="70"/>
        <end position="87"/>
    </location>
</feature>